<keyword evidence="2" id="KW-1185">Reference proteome</keyword>
<reference evidence="1" key="1">
    <citation type="journal article" date="2020" name="Stud. Mycol.">
        <title>101 Dothideomycetes genomes: a test case for predicting lifestyles and emergence of pathogens.</title>
        <authorList>
            <person name="Haridas S."/>
            <person name="Albert R."/>
            <person name="Binder M."/>
            <person name="Bloem J."/>
            <person name="Labutti K."/>
            <person name="Salamov A."/>
            <person name="Andreopoulos B."/>
            <person name="Baker S."/>
            <person name="Barry K."/>
            <person name="Bills G."/>
            <person name="Bluhm B."/>
            <person name="Cannon C."/>
            <person name="Castanera R."/>
            <person name="Culley D."/>
            <person name="Daum C."/>
            <person name="Ezra D."/>
            <person name="Gonzalez J."/>
            <person name="Henrissat B."/>
            <person name="Kuo A."/>
            <person name="Liang C."/>
            <person name="Lipzen A."/>
            <person name="Lutzoni F."/>
            <person name="Magnuson J."/>
            <person name="Mondo S."/>
            <person name="Nolan M."/>
            <person name="Ohm R."/>
            <person name="Pangilinan J."/>
            <person name="Park H.-J."/>
            <person name="Ramirez L."/>
            <person name="Alfaro M."/>
            <person name="Sun H."/>
            <person name="Tritt A."/>
            <person name="Yoshinaga Y."/>
            <person name="Zwiers L.-H."/>
            <person name="Turgeon B."/>
            <person name="Goodwin S."/>
            <person name="Spatafora J."/>
            <person name="Crous P."/>
            <person name="Grigoriev I."/>
        </authorList>
    </citation>
    <scope>NUCLEOTIDE SEQUENCE</scope>
    <source>
        <strain evidence="1">CBS 525.71</strain>
    </source>
</reference>
<gene>
    <name evidence="1" type="ORF">BU25DRAFT_459720</name>
</gene>
<evidence type="ECO:0000313" key="1">
    <source>
        <dbReference type="EMBL" id="KAF2626182.1"/>
    </source>
</evidence>
<proteinExistence type="predicted"/>
<protein>
    <submittedName>
        <fullName evidence="1">Trimeric LpxA-like protein</fullName>
    </submittedName>
</protein>
<name>A0ACB6RZ70_9PLEO</name>
<evidence type="ECO:0000313" key="2">
    <source>
        <dbReference type="Proteomes" id="UP000799754"/>
    </source>
</evidence>
<sequence length="228" mass="23974">MSAPAPTSHSSSRDPRRTSTVPKRTSLLPRPSSIAIDPTALIAQHAQLTGTHPITIGPRAVLHPHSKIDSTGCVVMVGEGVVVFERARVGVADVEAQPALVRRSSGMSAGGRDSRARGDGVVLGRNVVVETGAVVQGAEVGEGSVVEVGAVVGRGAVVGKYCTISAASVVPPYTNLPDYTVVFSGSQKRIDKTLQQRPDILEAKMAVHKKQLDMFRQLVANNITKWTG</sequence>
<dbReference type="EMBL" id="MU006722">
    <property type="protein sequence ID" value="KAF2626182.1"/>
    <property type="molecule type" value="Genomic_DNA"/>
</dbReference>
<comment type="caution">
    <text evidence="1">The sequence shown here is derived from an EMBL/GenBank/DDBJ whole genome shotgun (WGS) entry which is preliminary data.</text>
</comment>
<dbReference type="Proteomes" id="UP000799754">
    <property type="component" value="Unassembled WGS sequence"/>
</dbReference>
<accession>A0ACB6RZ70</accession>
<organism evidence="1 2">
    <name type="scientific">Macroventuria anomochaeta</name>
    <dbReference type="NCBI Taxonomy" id="301207"/>
    <lineage>
        <taxon>Eukaryota</taxon>
        <taxon>Fungi</taxon>
        <taxon>Dikarya</taxon>
        <taxon>Ascomycota</taxon>
        <taxon>Pezizomycotina</taxon>
        <taxon>Dothideomycetes</taxon>
        <taxon>Pleosporomycetidae</taxon>
        <taxon>Pleosporales</taxon>
        <taxon>Pleosporineae</taxon>
        <taxon>Didymellaceae</taxon>
        <taxon>Macroventuria</taxon>
    </lineage>
</organism>